<dbReference type="STRING" id="1549855.AY555_07295"/>
<dbReference type="Gene3D" id="3.40.50.720">
    <property type="entry name" value="NAD(P)-binding Rossmann-like Domain"/>
    <property type="match status" value="1"/>
</dbReference>
<dbReference type="InterPro" id="IPR023181">
    <property type="entry name" value="Homospermid_syn-like_C"/>
</dbReference>
<dbReference type="EMBL" id="CP014525">
    <property type="protein sequence ID" value="AMW35013.1"/>
    <property type="molecule type" value="Genomic_DNA"/>
</dbReference>
<dbReference type="InterPro" id="IPR032095">
    <property type="entry name" value="Sacchrp_dh-like_C"/>
</dbReference>
<evidence type="ECO:0000259" key="2">
    <source>
        <dbReference type="Pfam" id="PF16653"/>
    </source>
</evidence>
<feature type="domain" description="Saccharopine dehydrogenase NADP binding" evidence="1">
    <location>
        <begin position="14"/>
        <end position="154"/>
    </location>
</feature>
<evidence type="ECO:0000259" key="1">
    <source>
        <dbReference type="Pfam" id="PF03435"/>
    </source>
</evidence>
<dbReference type="GeneID" id="53316960"/>
<dbReference type="Gene3D" id="3.30.360.30">
    <property type="entry name" value="homospermidine synthase like"/>
    <property type="match status" value="1"/>
</dbReference>
<evidence type="ECO:0000313" key="4">
    <source>
        <dbReference type="Proteomes" id="UP000076066"/>
    </source>
</evidence>
<dbReference type="InterPro" id="IPR005097">
    <property type="entry name" value="Sacchrp_dh_NADP-bd"/>
</dbReference>
<dbReference type="Proteomes" id="UP000076066">
    <property type="component" value="Chromosome"/>
</dbReference>
<protein>
    <submittedName>
        <fullName evidence="3">Homospermidine synthase</fullName>
    </submittedName>
</protein>
<dbReference type="RefSeq" id="WP_066135205.1">
    <property type="nucleotide sequence ID" value="NZ_CP014525.1"/>
</dbReference>
<gene>
    <name evidence="3" type="ORF">AY555_07295</name>
</gene>
<keyword evidence="4" id="KW-1185">Reference proteome</keyword>
<evidence type="ECO:0000313" key="3">
    <source>
        <dbReference type="EMBL" id="AMW35013.1"/>
    </source>
</evidence>
<dbReference type="AlphaFoldDB" id="A0A143DFG0"/>
<sequence length="473" mass="51710">MEYVPRQTVFNGPIVIIGFGGIGQGFLPLLFRHIDLPIKDVTVVSADDRGRDIAEEMGVRFIQQALDADNLRQTLAHLLQGRNGFIVNLSVNVSSVALVSLAREWGALYIDTCIEPWAGGYTDPAASPAQRSNYALREEAILMAGQYGKGPTALLAHGANPGLVSHFVKRALLHIARDTGVAATVPRERTGWALLAQKLGIKGIHIAERDTQRSARPKERMTFVNTWSVDGFIAEGLQPAELGWGTHEKSLPQGGHCHDFGCKASIWLDRPGAAVRVRTWTPCEGPFVGFLITHNESISLADYLTVHDGDRVVYRPTCHYAYHPCDAAVLSLHELAGKGWDAPQAPVQIVDAIQDGHDELGVLLFGHQKNAYWYGSRLDIATARGLAPFQNATGLQVTAAVLAGVVWAIENPDAGILEAEALPHEHILSLADPYLGIVEGVYTSWTPLNGRSRFFDECLDRDDPWQFRNVIVS</sequence>
<dbReference type="Pfam" id="PF16653">
    <property type="entry name" value="Sacchrp_dh_C"/>
    <property type="match status" value="1"/>
</dbReference>
<reference evidence="3 4" key="1">
    <citation type="submission" date="2016-02" db="EMBL/GenBank/DDBJ databases">
        <title>Complete Genome of H5569, the type strain of the newly described species Haematospirillium jordaniae.</title>
        <authorList>
            <person name="Nicholson A.C."/>
            <person name="Humrighouse B.W."/>
            <person name="Loparov V."/>
            <person name="McQuiston J.R."/>
        </authorList>
    </citation>
    <scope>NUCLEOTIDE SEQUENCE [LARGE SCALE GENOMIC DNA]</scope>
    <source>
        <strain evidence="3 4">H5569</strain>
    </source>
</reference>
<dbReference type="KEGG" id="hjo:AY555_07295"/>
<accession>A0A143DFG0</accession>
<feature type="domain" description="Saccharopine dehydrogenase-like C-terminal" evidence="2">
    <location>
        <begin position="158"/>
        <end position="438"/>
    </location>
</feature>
<name>A0A143DFG0_9PROT</name>
<proteinExistence type="predicted"/>
<dbReference type="Pfam" id="PF03435">
    <property type="entry name" value="Sacchrp_dh_NADP"/>
    <property type="match status" value="1"/>
</dbReference>
<organism evidence="3 4">
    <name type="scientific">Haematospirillum jordaniae</name>
    <dbReference type="NCBI Taxonomy" id="1549855"/>
    <lineage>
        <taxon>Bacteria</taxon>
        <taxon>Pseudomonadati</taxon>
        <taxon>Pseudomonadota</taxon>
        <taxon>Alphaproteobacteria</taxon>
        <taxon>Rhodospirillales</taxon>
        <taxon>Novispirillaceae</taxon>
        <taxon>Haematospirillum</taxon>
    </lineage>
</organism>
<dbReference type="OrthoDB" id="9767495at2"/>